<dbReference type="Proteomes" id="UP000218731">
    <property type="component" value="Plasmid pKF715A"/>
</dbReference>
<reference evidence="1 2" key="1">
    <citation type="submission" date="2015-11" db="EMBL/GenBank/DDBJ databases">
        <title>Complete genome sequencing of a biphenyl-degrading bacterium, Pseudomonas putida KF715 (=NBRC110667).</title>
        <authorList>
            <person name="Suenaga H."/>
            <person name="Fujihara N."/>
            <person name="Watanabe T."/>
            <person name="Hirose J."/>
            <person name="Kimura N."/>
            <person name="Yamazoe A."/>
            <person name="Hosoyama A."/>
            <person name="Shimodaira J."/>
            <person name="Furukawa K."/>
        </authorList>
    </citation>
    <scope>NUCLEOTIDE SEQUENCE [LARGE SCALE GENOMIC DNA]</scope>
    <source>
        <strain evidence="1 2">KF715</strain>
        <plasmid evidence="2">Plasmid pkf715a dna</plasmid>
    </source>
</reference>
<dbReference type="RefSeq" id="WP_096427021.1">
    <property type="nucleotide sequence ID" value="NZ_AP015030.1"/>
</dbReference>
<evidence type="ECO:0000313" key="1">
    <source>
        <dbReference type="EMBL" id="BAW26645.1"/>
    </source>
</evidence>
<accession>A0A1L7NMG3</accession>
<gene>
    <name evidence="1" type="ORF">KF715C_pA1400</name>
</gene>
<name>A0A1L7NMG3_PSEPU</name>
<organism evidence="1 2">
    <name type="scientific">Pseudomonas putida</name>
    <name type="common">Arthrobacter siderocapsulatus</name>
    <dbReference type="NCBI Taxonomy" id="303"/>
    <lineage>
        <taxon>Bacteria</taxon>
        <taxon>Pseudomonadati</taxon>
        <taxon>Pseudomonadota</taxon>
        <taxon>Gammaproteobacteria</taxon>
        <taxon>Pseudomonadales</taxon>
        <taxon>Pseudomonadaceae</taxon>
        <taxon>Pseudomonas</taxon>
    </lineage>
</organism>
<proteinExistence type="predicted"/>
<protein>
    <submittedName>
        <fullName evidence="1">Uncharacterized protein</fullName>
    </submittedName>
</protein>
<evidence type="ECO:0000313" key="2">
    <source>
        <dbReference type="Proteomes" id="UP000218731"/>
    </source>
</evidence>
<geneLocation type="plasmid" evidence="2">
    <name>pkf715a dna</name>
</geneLocation>
<keyword evidence="1" id="KW-0614">Plasmid</keyword>
<dbReference type="EMBL" id="AP015030">
    <property type="protein sequence ID" value="BAW26645.1"/>
    <property type="molecule type" value="Genomic_DNA"/>
</dbReference>
<dbReference type="AlphaFoldDB" id="A0A1L7NMG3"/>
<sequence length="166" mass="18033">MTIKQSRKTAREFVEKHVAALSADVLIWRKSASLPSESPVHELASLCVPFAADGDKYIEAERLIVQQALEATAASGAAASDTETHQQGSAALNEAAYRRLLPKLVELAEQIDNMSEDEYGNWVDALPEEEFFEYIGVAHNEQTFKSALAAARMLISKPSAVVSAGQ</sequence>